<keyword evidence="3" id="KW-1185">Reference proteome</keyword>
<organism evidence="2 3">
    <name type="scientific">Peptococcus niger</name>
    <dbReference type="NCBI Taxonomy" id="2741"/>
    <lineage>
        <taxon>Bacteria</taxon>
        <taxon>Bacillati</taxon>
        <taxon>Bacillota</taxon>
        <taxon>Clostridia</taxon>
        <taxon>Eubacteriales</taxon>
        <taxon>Peptococcaceae</taxon>
        <taxon>Peptococcus</taxon>
    </lineage>
</organism>
<name>A0A1G6UXH2_PEPNI</name>
<dbReference type="AlphaFoldDB" id="A0A1G6UXH2"/>
<gene>
    <name evidence="2" type="ORF">SAMN04489866_103167</name>
</gene>
<dbReference type="RefSeq" id="WP_091791425.1">
    <property type="nucleotide sequence ID" value="NZ_FNAF01000003.1"/>
</dbReference>
<dbReference type="EMBL" id="FNAF01000003">
    <property type="protein sequence ID" value="SDD45933.1"/>
    <property type="molecule type" value="Genomic_DNA"/>
</dbReference>
<proteinExistence type="predicted"/>
<dbReference type="STRING" id="2741.SAMN04489866_103167"/>
<reference evidence="2 3" key="1">
    <citation type="submission" date="2016-10" db="EMBL/GenBank/DDBJ databases">
        <authorList>
            <person name="de Groot N.N."/>
        </authorList>
    </citation>
    <scope>NUCLEOTIDE SEQUENCE [LARGE SCALE GENOMIC DNA]</scope>
    <source>
        <strain evidence="2 3">DSM 20475</strain>
    </source>
</reference>
<evidence type="ECO:0000313" key="3">
    <source>
        <dbReference type="Proteomes" id="UP000198995"/>
    </source>
</evidence>
<dbReference type="OrthoDB" id="2613516at2"/>
<keyword evidence="1" id="KW-0732">Signal</keyword>
<feature type="signal peptide" evidence="1">
    <location>
        <begin position="1"/>
        <end position="24"/>
    </location>
</feature>
<feature type="chain" id="PRO_5011741036" evidence="1">
    <location>
        <begin position="25"/>
        <end position="139"/>
    </location>
</feature>
<evidence type="ECO:0000313" key="2">
    <source>
        <dbReference type="EMBL" id="SDD45933.1"/>
    </source>
</evidence>
<evidence type="ECO:0000256" key="1">
    <source>
        <dbReference type="SAM" id="SignalP"/>
    </source>
</evidence>
<accession>A0A1G6UXH2</accession>
<sequence length="139" mass="15699">MKKRWMPCIVMLCLLVLWPGLGSAAPVADKAGDMLSQMNQEEMILRYNSLFDGTVTNQSYFLKQFWLSPQNGAYVNFWIKNTGRSAITINIDNQVYRTLAPGAQGHISKSVLVDKYYDFNAYPAHGGVINMQCIIKQKS</sequence>
<dbReference type="Proteomes" id="UP000198995">
    <property type="component" value="Unassembled WGS sequence"/>
</dbReference>
<protein>
    <submittedName>
        <fullName evidence="2">Uncharacterized protein</fullName>
    </submittedName>
</protein>